<dbReference type="PRINTS" id="PR00368">
    <property type="entry name" value="FADPNR"/>
</dbReference>
<keyword evidence="1" id="KW-0285">Flavoprotein</keyword>
<reference evidence="5" key="2">
    <citation type="journal article" date="2021" name="PeerJ">
        <title>Extensive microbial diversity within the chicken gut microbiome revealed by metagenomics and culture.</title>
        <authorList>
            <person name="Gilroy R."/>
            <person name="Ravi A."/>
            <person name="Getino M."/>
            <person name="Pursley I."/>
            <person name="Horton D.L."/>
            <person name="Alikhan N.F."/>
            <person name="Baker D."/>
            <person name="Gharbi K."/>
            <person name="Hall N."/>
            <person name="Watson M."/>
            <person name="Adriaenssens E.M."/>
            <person name="Foster-Nyarko E."/>
            <person name="Jarju S."/>
            <person name="Secka A."/>
            <person name="Antonio M."/>
            <person name="Oren A."/>
            <person name="Chaudhuri R.R."/>
            <person name="La Ragione R."/>
            <person name="Hildebrand F."/>
            <person name="Pallen M.J."/>
        </authorList>
    </citation>
    <scope>NUCLEOTIDE SEQUENCE</scope>
    <source>
        <strain evidence="5">CHK184-20233</strain>
    </source>
</reference>
<dbReference type="Proteomes" id="UP000824232">
    <property type="component" value="Unassembled WGS sequence"/>
</dbReference>
<dbReference type="Pfam" id="PF21688">
    <property type="entry name" value="FAD-depend_C"/>
    <property type="match status" value="1"/>
</dbReference>
<dbReference type="AlphaFoldDB" id="A0A9D1DUN0"/>
<dbReference type="InterPro" id="IPR028348">
    <property type="entry name" value="FAD-binding_protein"/>
</dbReference>
<evidence type="ECO:0000259" key="3">
    <source>
        <dbReference type="Pfam" id="PF00890"/>
    </source>
</evidence>
<dbReference type="InterPro" id="IPR003953">
    <property type="entry name" value="FAD-dep_OxRdtase_2_FAD-bd"/>
</dbReference>
<evidence type="ECO:0000256" key="2">
    <source>
        <dbReference type="ARBA" id="ARBA00023002"/>
    </source>
</evidence>
<dbReference type="InterPro" id="IPR049516">
    <property type="entry name" value="FAD-depend_C"/>
</dbReference>
<dbReference type="PANTHER" id="PTHR43106:SF1">
    <property type="entry name" value="DEHYDROGENASE-RELATED"/>
    <property type="match status" value="1"/>
</dbReference>
<protein>
    <submittedName>
        <fullName evidence="5">FAD-dependent oxidoreductase</fullName>
    </submittedName>
</protein>
<dbReference type="Gene3D" id="3.50.50.60">
    <property type="entry name" value="FAD/NAD(P)-binding domain"/>
    <property type="match status" value="1"/>
</dbReference>
<dbReference type="InterPro" id="IPR036188">
    <property type="entry name" value="FAD/NAD-bd_sf"/>
</dbReference>
<dbReference type="PIRSF" id="PIRSF038984">
    <property type="entry name" value="FAD_binding_protein"/>
    <property type="match status" value="1"/>
</dbReference>
<dbReference type="PANTHER" id="PTHR43106">
    <property type="entry name" value="DEHYDROGENASE-RELATED"/>
    <property type="match status" value="1"/>
</dbReference>
<dbReference type="SUPFAM" id="SSF51905">
    <property type="entry name" value="FAD/NAD(P)-binding domain"/>
    <property type="match status" value="1"/>
</dbReference>
<organism evidence="5 6">
    <name type="scientific">Candidatus Onthousia excrementipullorum</name>
    <dbReference type="NCBI Taxonomy" id="2840884"/>
    <lineage>
        <taxon>Bacteria</taxon>
        <taxon>Bacillati</taxon>
        <taxon>Bacillota</taxon>
        <taxon>Bacilli</taxon>
        <taxon>Candidatus Onthousia</taxon>
    </lineage>
</organism>
<feature type="domain" description="FAD-dependent oxidoreductase 2 FAD-binding" evidence="3">
    <location>
        <begin position="3"/>
        <end position="36"/>
    </location>
</feature>
<evidence type="ECO:0000259" key="4">
    <source>
        <dbReference type="Pfam" id="PF21688"/>
    </source>
</evidence>
<dbReference type="Pfam" id="PF00890">
    <property type="entry name" value="FAD_binding_2"/>
    <property type="match status" value="1"/>
</dbReference>
<evidence type="ECO:0000256" key="1">
    <source>
        <dbReference type="ARBA" id="ARBA00022630"/>
    </source>
</evidence>
<dbReference type="GO" id="GO:0016491">
    <property type="term" value="F:oxidoreductase activity"/>
    <property type="evidence" value="ECO:0007669"/>
    <property type="project" value="UniProtKB-KW"/>
</dbReference>
<sequence length="459" mass="50974">MYDVIVVGAGPAGLFASLNLARNSKLKVLLVDEGKFSEKRVCPMNSKGTACVNCNPCNILSGYGGAGTFSDGKLNFIPKLGKTDLFKYMEKSDAYKLIDEVETIFNEFHMDSDTYPSNMDEALKLDEKIAKAGANLLIIKQKHLGSDYLPKYIEDMEKTLKDLGVTLLDNFKCSDIKKEKDYYIVSSKDGEYKTKNVIVAPGRTGAKWVQELADKYNIPYTSQSIEIGVRVEVRKEILKEITDVIYDPTIFIKTKTYDDEIRTFCTNPGGFVAKENYYGYICVNGHALKDVKSANSNFAFISKVNLTEPVTNTREYGESIAKLANTLGGGKPILQTLKDLRRGRRSTKERIRKNYVEPTLKDYTAGDLALALPHRIITNILEGLETLDKIIPGVNNGETLLYGPEIKFFSNEITTDNNMKINNENIYFVGDGAGKAGNIVAAAATGLIASKNIIERMEK</sequence>
<keyword evidence="2" id="KW-0560">Oxidoreductase</keyword>
<comment type="caution">
    <text evidence="5">The sequence shown here is derived from an EMBL/GenBank/DDBJ whole genome shotgun (WGS) entry which is preliminary data.</text>
</comment>
<gene>
    <name evidence="5" type="ORF">IAB38_04235</name>
</gene>
<evidence type="ECO:0000313" key="6">
    <source>
        <dbReference type="Proteomes" id="UP000824232"/>
    </source>
</evidence>
<reference evidence="5" key="1">
    <citation type="submission" date="2020-10" db="EMBL/GenBank/DDBJ databases">
        <authorList>
            <person name="Gilroy R."/>
        </authorList>
    </citation>
    <scope>NUCLEOTIDE SEQUENCE</scope>
    <source>
        <strain evidence="5">CHK184-20233</strain>
    </source>
</reference>
<proteinExistence type="predicted"/>
<name>A0A9D1DUN0_9FIRM</name>
<accession>A0A9D1DUN0</accession>
<feature type="domain" description="FAD-dependent protein C-terminal" evidence="4">
    <location>
        <begin position="257"/>
        <end position="406"/>
    </location>
</feature>
<evidence type="ECO:0000313" key="5">
    <source>
        <dbReference type="EMBL" id="HIR59238.1"/>
    </source>
</evidence>
<dbReference type="EMBL" id="DVHC01000043">
    <property type="protein sequence ID" value="HIR59238.1"/>
    <property type="molecule type" value="Genomic_DNA"/>
</dbReference>